<dbReference type="EMBL" id="BQNZ01000001">
    <property type="protein sequence ID" value="GKH71223.1"/>
    <property type="molecule type" value="Genomic_DNA"/>
</dbReference>
<protein>
    <submittedName>
        <fullName evidence="2">Uncharacterized protein</fullName>
    </submittedName>
</protein>
<dbReference type="EMBL" id="WNDD01000002">
    <property type="protein sequence ID" value="MTV00506.1"/>
    <property type="molecule type" value="Genomic_DNA"/>
</dbReference>
<reference evidence="2 3" key="1">
    <citation type="journal article" date="2019" name="Nat. Med.">
        <title>A library of human gut bacterial isolates paired with longitudinal multiomics data enables mechanistic microbiome research.</title>
        <authorList>
            <person name="Poyet M."/>
            <person name="Groussin M."/>
            <person name="Gibbons S.M."/>
            <person name="Avila-Pacheco J."/>
            <person name="Jiang X."/>
            <person name="Kearney S.M."/>
            <person name="Perrotta A.R."/>
            <person name="Berdy B."/>
            <person name="Zhao S."/>
            <person name="Lieberman T.D."/>
            <person name="Swanson P.K."/>
            <person name="Smith M."/>
            <person name="Roesemann S."/>
            <person name="Alexander J.E."/>
            <person name="Rich S.A."/>
            <person name="Livny J."/>
            <person name="Vlamakis H."/>
            <person name="Clish C."/>
            <person name="Bullock K."/>
            <person name="Deik A."/>
            <person name="Scott J."/>
            <person name="Pierce K.A."/>
            <person name="Xavier R.J."/>
            <person name="Alm E.J."/>
        </authorList>
    </citation>
    <scope>NUCLEOTIDE SEQUENCE [LARGE SCALE GENOMIC DNA]</scope>
    <source>
        <strain evidence="2 3">BIOML-A11</strain>
    </source>
</reference>
<sequence>MKKVGLADRYAEIEGKSPHPAGLIEVSLKKNGKGLSGHIVLPALRSGTFVWGEQQLNLVGGRNTIAHLFPLAN</sequence>
<dbReference type="RefSeq" id="WP_005635358.1">
    <property type="nucleotide sequence ID" value="NZ_BAABYG010000001.1"/>
</dbReference>
<evidence type="ECO:0000313" key="2">
    <source>
        <dbReference type="EMBL" id="MTV00506.1"/>
    </source>
</evidence>
<evidence type="ECO:0000313" key="3">
    <source>
        <dbReference type="Proteomes" id="UP000482671"/>
    </source>
</evidence>
<gene>
    <name evidence="1" type="ORF">CE91St3_10860</name>
    <name evidence="2" type="ORF">GME02_02240</name>
</gene>
<name>A0A355VM97_9BACT</name>
<dbReference type="GeneID" id="49205083"/>
<organism evidence="2 3">
    <name type="scientific">Parabacteroides merdae</name>
    <dbReference type="NCBI Taxonomy" id="46503"/>
    <lineage>
        <taxon>Bacteria</taxon>
        <taxon>Pseudomonadati</taxon>
        <taxon>Bacteroidota</taxon>
        <taxon>Bacteroidia</taxon>
        <taxon>Bacteroidales</taxon>
        <taxon>Tannerellaceae</taxon>
        <taxon>Parabacteroides</taxon>
    </lineage>
</organism>
<dbReference type="Proteomes" id="UP000482671">
    <property type="component" value="Unassembled WGS sequence"/>
</dbReference>
<proteinExistence type="predicted"/>
<dbReference type="AlphaFoldDB" id="A0A355VM97"/>
<evidence type="ECO:0000313" key="1">
    <source>
        <dbReference type="EMBL" id="GKH71223.1"/>
    </source>
</evidence>
<comment type="caution">
    <text evidence="2">The sequence shown here is derived from an EMBL/GenBank/DDBJ whole genome shotgun (WGS) entry which is preliminary data.</text>
</comment>
<accession>A0A355VM97</accession>
<dbReference type="Proteomes" id="UP001055114">
    <property type="component" value="Unassembled WGS sequence"/>
</dbReference>
<reference evidence="1" key="2">
    <citation type="submission" date="2022-01" db="EMBL/GenBank/DDBJ databases">
        <title>Novel bile acid biosynthetic pathways are enriched in the microbiome of centenarians.</title>
        <authorList>
            <person name="Sato Y."/>
            <person name="Atarashi K."/>
            <person name="Plichta R.D."/>
            <person name="Arai Y."/>
            <person name="Sasajima S."/>
            <person name="Kearney M.S."/>
            <person name="Suda W."/>
            <person name="Takeshita K."/>
            <person name="Sasaki T."/>
            <person name="Okamoto S."/>
            <person name="Skelly N.A."/>
            <person name="Okamura Y."/>
            <person name="Vlamakis H."/>
            <person name="Li Y."/>
            <person name="Tanoue T."/>
            <person name="Takei H."/>
            <person name="Nittono H."/>
            <person name="Narushima S."/>
            <person name="Irie J."/>
            <person name="Itoh H."/>
            <person name="Moriya K."/>
            <person name="Sugiura Y."/>
            <person name="Suematsu M."/>
            <person name="Moritoki N."/>
            <person name="Shibata S."/>
            <person name="Littman R.D."/>
            <person name="Fischbach A.M."/>
            <person name="Uwamino Y."/>
            <person name="Inoue T."/>
            <person name="Honda A."/>
            <person name="Hattori M."/>
            <person name="Murai T."/>
            <person name="Xavier J.R."/>
            <person name="Hirose N."/>
            <person name="Honda K."/>
        </authorList>
    </citation>
    <scope>NUCLEOTIDE SEQUENCE</scope>
    <source>
        <strain evidence="1">CE91-St3</strain>
    </source>
</reference>